<dbReference type="InterPro" id="IPR001525">
    <property type="entry name" value="C5_MeTfrase"/>
</dbReference>
<keyword evidence="4" id="KW-0949">S-adenosyl-L-methionine</keyword>
<dbReference type="EC" id="2.1.1.37" evidence="1"/>
<dbReference type="SUPFAM" id="SSF53335">
    <property type="entry name" value="S-adenosyl-L-methionine-dependent methyltransferases"/>
    <property type="match status" value="1"/>
</dbReference>
<dbReference type="GO" id="GO:0003677">
    <property type="term" value="F:DNA binding"/>
    <property type="evidence" value="ECO:0007669"/>
    <property type="project" value="TreeGrafter"/>
</dbReference>
<proteinExistence type="predicted"/>
<dbReference type="PRINTS" id="PR00105">
    <property type="entry name" value="C5METTRFRASE"/>
</dbReference>
<evidence type="ECO:0000256" key="3">
    <source>
        <dbReference type="ARBA" id="ARBA00022679"/>
    </source>
</evidence>
<evidence type="ECO:0000256" key="4">
    <source>
        <dbReference type="ARBA" id="ARBA00022691"/>
    </source>
</evidence>
<dbReference type="PANTHER" id="PTHR10629">
    <property type="entry name" value="CYTOSINE-SPECIFIC METHYLTRANSFERASE"/>
    <property type="match status" value="1"/>
</dbReference>
<gene>
    <name evidence="5" type="ORF">LCGC14_0580830</name>
</gene>
<protein>
    <recommendedName>
        <fullName evidence="1">DNA (cytosine-5-)-methyltransferase</fullName>
        <ecNumber evidence="1">2.1.1.37</ecNumber>
    </recommendedName>
</protein>
<keyword evidence="3" id="KW-0808">Transferase</keyword>
<accession>A0A0F9U2Q0</accession>
<reference evidence="5" key="1">
    <citation type="journal article" date="2015" name="Nature">
        <title>Complex archaea that bridge the gap between prokaryotes and eukaryotes.</title>
        <authorList>
            <person name="Spang A."/>
            <person name="Saw J.H."/>
            <person name="Jorgensen S.L."/>
            <person name="Zaremba-Niedzwiedzka K."/>
            <person name="Martijn J."/>
            <person name="Lind A.E."/>
            <person name="van Eijk R."/>
            <person name="Schleper C."/>
            <person name="Guy L."/>
            <person name="Ettema T.J."/>
        </authorList>
    </citation>
    <scope>NUCLEOTIDE SEQUENCE</scope>
</reference>
<dbReference type="InterPro" id="IPR050390">
    <property type="entry name" value="C5-Methyltransferase"/>
</dbReference>
<dbReference type="PROSITE" id="PS51679">
    <property type="entry name" value="SAM_MT_C5"/>
    <property type="match status" value="1"/>
</dbReference>
<dbReference type="GO" id="GO:0003886">
    <property type="term" value="F:DNA (cytosine-5-)-methyltransferase activity"/>
    <property type="evidence" value="ECO:0007669"/>
    <property type="project" value="UniProtKB-EC"/>
</dbReference>
<dbReference type="GO" id="GO:0032259">
    <property type="term" value="P:methylation"/>
    <property type="evidence" value="ECO:0007669"/>
    <property type="project" value="UniProtKB-KW"/>
</dbReference>
<evidence type="ECO:0000256" key="1">
    <source>
        <dbReference type="ARBA" id="ARBA00011975"/>
    </source>
</evidence>
<sequence>MTNKRKRKLKAIDLFAGAGGFSLGLQQAGIDVVAAVEINNACCDTLARNKATAFPKMKIIQADICTLSGEYILVQVGLKKGQLDMLVGGPPCQGFTYASSRRSPNDPRSKMMWQFIRMVKEMQPRYFVIENVRGMLSFKDFFRDVLKRLEKCGYVVRFNLLDCASYGVPQRRHRVMIDGARSDLNIIPVYPPPTHFSPEQLGKKKKAGNNSIPPALVAEKCFATHGFDRKEVDDVWWNNKLGIMMNKKTASERVNQAIDEILAEALRAVMEK</sequence>
<dbReference type="NCBIfam" id="TIGR00675">
    <property type="entry name" value="dcm"/>
    <property type="match status" value="1"/>
</dbReference>
<dbReference type="AlphaFoldDB" id="A0A0F9U2Q0"/>
<name>A0A0F9U2Q0_9ZZZZ</name>
<keyword evidence="2" id="KW-0489">Methyltransferase</keyword>
<comment type="caution">
    <text evidence="5">The sequence shown here is derived from an EMBL/GenBank/DDBJ whole genome shotgun (WGS) entry which is preliminary data.</text>
</comment>
<organism evidence="5">
    <name type="scientific">marine sediment metagenome</name>
    <dbReference type="NCBI Taxonomy" id="412755"/>
    <lineage>
        <taxon>unclassified sequences</taxon>
        <taxon>metagenomes</taxon>
        <taxon>ecological metagenomes</taxon>
    </lineage>
</organism>
<dbReference type="EMBL" id="LAZR01000878">
    <property type="protein sequence ID" value="KKN55611.1"/>
    <property type="molecule type" value="Genomic_DNA"/>
</dbReference>
<dbReference type="PANTHER" id="PTHR10629:SF52">
    <property type="entry name" value="DNA (CYTOSINE-5)-METHYLTRANSFERASE 1"/>
    <property type="match status" value="1"/>
</dbReference>
<dbReference type="Pfam" id="PF00145">
    <property type="entry name" value="DNA_methylase"/>
    <property type="match status" value="1"/>
</dbReference>
<evidence type="ECO:0000256" key="2">
    <source>
        <dbReference type="ARBA" id="ARBA00022603"/>
    </source>
</evidence>
<dbReference type="GO" id="GO:0044027">
    <property type="term" value="P:negative regulation of gene expression via chromosomal CpG island methylation"/>
    <property type="evidence" value="ECO:0007669"/>
    <property type="project" value="TreeGrafter"/>
</dbReference>
<dbReference type="Gene3D" id="3.40.50.150">
    <property type="entry name" value="Vaccinia Virus protein VP39"/>
    <property type="match status" value="1"/>
</dbReference>
<dbReference type="InterPro" id="IPR029063">
    <property type="entry name" value="SAM-dependent_MTases_sf"/>
</dbReference>
<evidence type="ECO:0000313" key="5">
    <source>
        <dbReference type="EMBL" id="KKN55611.1"/>
    </source>
</evidence>